<feature type="compositionally biased region" description="Low complexity" evidence="1">
    <location>
        <begin position="25"/>
        <end position="35"/>
    </location>
</feature>
<dbReference type="PANTHER" id="PTHR38820">
    <property type="entry name" value="ANNEXIN-2 RECEPTOR"/>
    <property type="match status" value="1"/>
</dbReference>
<dbReference type="Proteomes" id="UP000504628">
    <property type="component" value="Chromosome 3"/>
</dbReference>
<keyword evidence="3" id="KW-0675">Receptor</keyword>
<dbReference type="GO" id="GO:0038023">
    <property type="term" value="F:signaling receptor activity"/>
    <property type="evidence" value="ECO:0007669"/>
    <property type="project" value="InterPro"/>
</dbReference>
<accession>A0A6J2KZ37</accession>
<dbReference type="CTD" id="389289"/>
<name>A0A6J2KZ37_9CHIR</name>
<evidence type="ECO:0000313" key="3">
    <source>
        <dbReference type="RefSeq" id="XP_028359328.1"/>
    </source>
</evidence>
<dbReference type="PANTHER" id="PTHR38820:SF1">
    <property type="entry name" value="ANNEXIN-2 RECEPTOR"/>
    <property type="match status" value="1"/>
</dbReference>
<evidence type="ECO:0000313" key="2">
    <source>
        <dbReference type="Proteomes" id="UP000504628"/>
    </source>
</evidence>
<evidence type="ECO:0000256" key="1">
    <source>
        <dbReference type="SAM" id="MobiDB-lite"/>
    </source>
</evidence>
<dbReference type="RefSeq" id="XP_028359328.1">
    <property type="nucleotide sequence ID" value="XM_028503527.1"/>
</dbReference>
<dbReference type="GeneID" id="114489614"/>
<dbReference type="AlphaFoldDB" id="A0A6J2KZ37"/>
<dbReference type="InParanoid" id="A0A6J2KZ37"/>
<dbReference type="InterPro" id="IPR031449">
    <property type="entry name" value="ANXA2R"/>
</dbReference>
<feature type="region of interest" description="Disordered" evidence="1">
    <location>
        <begin position="1"/>
        <end position="98"/>
    </location>
</feature>
<feature type="region of interest" description="Disordered" evidence="1">
    <location>
        <begin position="128"/>
        <end position="201"/>
    </location>
</feature>
<organism evidence="2 3">
    <name type="scientific">Phyllostomus discolor</name>
    <name type="common">pale spear-nosed bat</name>
    <dbReference type="NCBI Taxonomy" id="89673"/>
    <lineage>
        <taxon>Eukaryota</taxon>
        <taxon>Metazoa</taxon>
        <taxon>Chordata</taxon>
        <taxon>Craniata</taxon>
        <taxon>Vertebrata</taxon>
        <taxon>Euteleostomi</taxon>
        <taxon>Mammalia</taxon>
        <taxon>Eutheria</taxon>
        <taxon>Laurasiatheria</taxon>
        <taxon>Chiroptera</taxon>
        <taxon>Yangochiroptera</taxon>
        <taxon>Phyllostomidae</taxon>
        <taxon>Phyllostominae</taxon>
        <taxon>Phyllostomus</taxon>
    </lineage>
</organism>
<dbReference type="OrthoDB" id="9808858at2759"/>
<reference evidence="3" key="1">
    <citation type="submission" date="2025-08" db="UniProtKB">
        <authorList>
            <consortium name="RefSeq"/>
        </authorList>
    </citation>
    <scope>IDENTIFICATION</scope>
    <source>
        <tissue evidence="3">Muscle</tissue>
    </source>
</reference>
<feature type="compositionally biased region" description="Basic and acidic residues" evidence="1">
    <location>
        <begin position="44"/>
        <end position="64"/>
    </location>
</feature>
<sequence length="236" mass="25881">MDPTTLTYQGGALTRTAETPRLRRPLQALPPASARTPVSSWSEVRVREQPFPDAVKLPRDDRDAAPQPQPQPPWMEISEDSGPWPLPLYPEWGESAGHPDAYHGQLLSSPCWQLPSVYERYRVLSGAQSPREPSAAQPSPGFGAGTWRTPPEPAGAPEPAKDTASQHLPVALPPDGEDAGEPSQPCDSAQPSECRPARGPAGWRPPPFSRGCLQWVRRAVCTLRRWAAVCCRTFWD</sequence>
<gene>
    <name evidence="3" type="primary">ANXA2R</name>
</gene>
<dbReference type="KEGG" id="pdic:114489614"/>
<dbReference type="Pfam" id="PF15721">
    <property type="entry name" value="ANXA2R"/>
    <property type="match status" value="1"/>
</dbReference>
<protein>
    <submittedName>
        <fullName evidence="3">Annexin-2 receptor</fullName>
    </submittedName>
</protein>
<proteinExistence type="predicted"/>
<keyword evidence="2" id="KW-1185">Reference proteome</keyword>